<dbReference type="EMBL" id="JABAIM010000003">
    <property type="protein sequence ID" value="NLR76111.1"/>
    <property type="molecule type" value="Genomic_DNA"/>
</dbReference>
<keyword evidence="2" id="KW-1185">Reference proteome</keyword>
<evidence type="ECO:0000313" key="1">
    <source>
        <dbReference type="EMBL" id="NLR76111.1"/>
    </source>
</evidence>
<name>A0A847S2T3_9NEIS</name>
<dbReference type="AlphaFoldDB" id="A0A847S2T3"/>
<dbReference type="Proteomes" id="UP000587991">
    <property type="component" value="Unassembled WGS sequence"/>
</dbReference>
<dbReference type="PROSITE" id="PS51257">
    <property type="entry name" value="PROKAR_LIPOPROTEIN"/>
    <property type="match status" value="1"/>
</dbReference>
<sequence length="734" mass="82119">MRLRLPLSPRLLLASSVLLGLVVYACGPEFNLLLSDRRFTLQAPPSSGFRHDAQRLVPKPALKLPVGRDLEKEWEQGLYDLPPLPDRESIDKQTLSASQFKQVQAMRAERNGERAYALGQGLPEAIRLYTAAAVDYREHGFDTALQRFTAISQLPEAEQRSRGVWANYMLGKLYSLNGDAPQAHAAFARSRERAAQGWPDPLFLAVASYGEEARLLLDQGKLEAALTLYATQASYGDASGRSSLKQLARTLLQQPQDTRLILHNPLVQRLLAAYVLDHAGNRLQWETTFGDKPDLSDLRTQDSPLRQLTLLVQSAGLADFPESGRLAAAAYGGGDYALAQTWAERGKGAWNHWVLAKLALRESNQRRAAQHYAAALRLLTSADSDRTRLQLQGEAALLHLSRDETLKAFQLLYQQADQHWMDAAYLAERVLTVEELKAFVDRKVPQPPSPAYRMVDGQKQPEYNPAMRWPATQPAAQLRDLLARRLVRHGRYTEALPYFHAADNAWFADPQVREHVDAYASALADSRSAWTRAGRAEALYRAARLARDHGMEMMGYEMAPDYFSNGGQYEGPEVPLEANDAFVGHSERRANWRESAPPELRFHYRHTAARLAEQAADAVPSHTQAYATLLCKAGAWVQRSDPDQSRTYYLRYLQHGALLDGKGGMLLDSENIRFGTHCPEPDFDAAAQAARTEYLQSAGQWAAQNRVSLVGLGLLLMLLTGPGLWQRWRKRRPG</sequence>
<accession>A0A847S2T3</accession>
<dbReference type="RefSeq" id="WP_168877785.1">
    <property type="nucleotide sequence ID" value="NZ_JABAIM010000003.1"/>
</dbReference>
<evidence type="ECO:0000313" key="2">
    <source>
        <dbReference type="Proteomes" id="UP000587991"/>
    </source>
</evidence>
<organism evidence="1 2">
    <name type="scientific">Leeia aquatica</name>
    <dbReference type="NCBI Taxonomy" id="2725557"/>
    <lineage>
        <taxon>Bacteria</taxon>
        <taxon>Pseudomonadati</taxon>
        <taxon>Pseudomonadota</taxon>
        <taxon>Betaproteobacteria</taxon>
        <taxon>Neisseriales</taxon>
        <taxon>Leeiaceae</taxon>
        <taxon>Leeia</taxon>
    </lineage>
</organism>
<proteinExistence type="predicted"/>
<comment type="caution">
    <text evidence="1">The sequence shown here is derived from an EMBL/GenBank/DDBJ whole genome shotgun (WGS) entry which is preliminary data.</text>
</comment>
<reference evidence="1 2" key="1">
    <citation type="submission" date="2020-04" db="EMBL/GenBank/DDBJ databases">
        <title>Draft genome of Leeia sp. IMCC25680.</title>
        <authorList>
            <person name="Song J."/>
            <person name="Cho J.-C."/>
        </authorList>
    </citation>
    <scope>NUCLEOTIDE SEQUENCE [LARGE SCALE GENOMIC DNA]</scope>
    <source>
        <strain evidence="1 2">IMCC25680</strain>
    </source>
</reference>
<gene>
    <name evidence="1" type="ORF">HF682_13170</name>
</gene>
<protein>
    <submittedName>
        <fullName evidence="1">Uncharacterized protein</fullName>
    </submittedName>
</protein>